<dbReference type="CDD" id="cd06928">
    <property type="entry name" value="RNAP_alpha_NTD"/>
    <property type="match status" value="1"/>
</dbReference>
<evidence type="ECO:0000256" key="2">
    <source>
        <dbReference type="ARBA" id="ARBA00007123"/>
    </source>
</evidence>
<dbReference type="Pfam" id="PF01000">
    <property type="entry name" value="RNA_pol_A_bac"/>
    <property type="match status" value="1"/>
</dbReference>
<evidence type="ECO:0000256" key="8">
    <source>
        <dbReference type="HAMAP-Rule" id="MF_00059"/>
    </source>
</evidence>
<dbReference type="GO" id="GO:0000428">
    <property type="term" value="C:DNA-directed RNA polymerase complex"/>
    <property type="evidence" value="ECO:0007669"/>
    <property type="project" value="UniProtKB-KW"/>
</dbReference>
<dbReference type="InterPro" id="IPR011773">
    <property type="entry name" value="DNA-dir_RpoA"/>
</dbReference>
<dbReference type="GO" id="GO:0009507">
    <property type="term" value="C:chloroplast"/>
    <property type="evidence" value="ECO:0007669"/>
    <property type="project" value="UniProtKB-SubCell"/>
</dbReference>
<dbReference type="InterPro" id="IPR011262">
    <property type="entry name" value="DNA-dir_RNA_pol_insert"/>
</dbReference>
<comment type="catalytic activity">
    <reaction evidence="7 8">
        <text>RNA(n) + a ribonucleoside 5'-triphosphate = RNA(n+1) + diphosphate</text>
        <dbReference type="Rhea" id="RHEA:21248"/>
        <dbReference type="Rhea" id="RHEA-COMP:14527"/>
        <dbReference type="Rhea" id="RHEA-COMP:17342"/>
        <dbReference type="ChEBI" id="CHEBI:33019"/>
        <dbReference type="ChEBI" id="CHEBI:61557"/>
        <dbReference type="ChEBI" id="CHEBI:140395"/>
        <dbReference type="EC" id="2.7.7.6"/>
    </reaction>
</comment>
<keyword evidence="3 8" id="KW-0240">DNA-directed RNA polymerase</keyword>
<dbReference type="RefSeq" id="YP_009105697.1">
    <property type="nucleotide sequence ID" value="NC_025535.1"/>
</dbReference>
<dbReference type="SUPFAM" id="SSF56553">
    <property type="entry name" value="Insert subdomain of RNA polymerase alpha subunit"/>
    <property type="match status" value="1"/>
</dbReference>
<proteinExistence type="inferred from homology"/>
<dbReference type="GO" id="GO:0046983">
    <property type="term" value="F:protein dimerization activity"/>
    <property type="evidence" value="ECO:0007669"/>
    <property type="project" value="InterPro"/>
</dbReference>
<dbReference type="GeneID" id="22159732"/>
<accession>A0A097KMN8</accession>
<dbReference type="AlphaFoldDB" id="A0A097KMN8"/>
<comment type="similarity">
    <text evidence="2 8">Belongs to the RNA polymerase alpha chain family.</text>
</comment>
<keyword evidence="4 8" id="KW-0808">Transferase</keyword>
<dbReference type="Gene3D" id="1.10.150.20">
    <property type="entry name" value="5' to 3' exonuclease, C-terminal subdomain"/>
    <property type="match status" value="1"/>
</dbReference>
<sequence>MEHLLLLSCIESRVENHRSFYGRFQLGPFQVGQGITVANTLRRALLSELTGLAITSVKINGASHEYSTLKGVRESVLNILLNLKQIVLTSDFQFNESQIGYLHVQGPTIVKANDLKLPLGIHCVDPEQYIATLSYDGILKLKFVISMGQNYIIQTPLEVNERVFNQKIGLLEDSAWMNISKSNRALSSEMLAPEKKTFLNTNIPTKKLTNKLPSKILIYEQKIHTKVPSYKHILESKVPLGNLDSNRVLAQEEKVTHKGRELCSSQDSTKILVQQQNDKNSKSFMDSQFLLNSGNLVTQNFSDKQRKKNQTESFFSKPKSSFQLLMGENSIRIKKPEFLFLKNEKNTNILPIDAVFMPVNKVNFMLETDTEAEKTTERVILEIWTNGSIHPRQAIHEAAKSIIRLFFPFQETRLLKSIGLTSTKIVQKNSPEIQEKLNFSLKKENIALEKKRYSIDIGNLDFSLRPYTCLKRANINTIGDLLQYSAEELLLLKNFGKRSLEEVEKNLAQMGLSLNIKTSEEFQFFSKKRESRK</sequence>
<dbReference type="Pfam" id="PF03118">
    <property type="entry name" value="RNA_pol_A_CTD"/>
    <property type="match status" value="1"/>
</dbReference>
<dbReference type="EMBL" id="KM462873">
    <property type="protein sequence ID" value="AIT94435.1"/>
    <property type="molecule type" value="Genomic_DNA"/>
</dbReference>
<evidence type="ECO:0000259" key="9">
    <source>
        <dbReference type="SMART" id="SM00662"/>
    </source>
</evidence>
<evidence type="ECO:0000256" key="5">
    <source>
        <dbReference type="ARBA" id="ARBA00022695"/>
    </source>
</evidence>
<dbReference type="SMART" id="SM00662">
    <property type="entry name" value="RPOLD"/>
    <property type="match status" value="1"/>
</dbReference>
<evidence type="ECO:0000313" key="10">
    <source>
        <dbReference type="EMBL" id="AIT94435.1"/>
    </source>
</evidence>
<keyword evidence="10" id="KW-0934">Plastid</keyword>
<keyword evidence="6 8" id="KW-0804">Transcription</keyword>
<dbReference type="EC" id="2.7.7.6" evidence="8"/>
<name>A0A097KMN8_9CHLO</name>
<evidence type="ECO:0000256" key="6">
    <source>
        <dbReference type="ARBA" id="ARBA00023163"/>
    </source>
</evidence>
<feature type="domain" description="DNA-directed RNA polymerase RpoA/D/Rpb3-type" evidence="9">
    <location>
        <begin position="21"/>
        <end position="412"/>
    </location>
</feature>
<feature type="region of interest" description="Alpha N-terminal domain (alpha-NTD)" evidence="8">
    <location>
        <begin position="1"/>
        <end position="434"/>
    </location>
</feature>
<feature type="region of interest" description="Alpha C-terminal domain (alpha-CTD)" evidence="8">
    <location>
        <begin position="453"/>
        <end position="533"/>
    </location>
</feature>
<evidence type="ECO:0000256" key="3">
    <source>
        <dbReference type="ARBA" id="ARBA00022478"/>
    </source>
</evidence>
<dbReference type="InterPro" id="IPR011263">
    <property type="entry name" value="DNA-dir_RNA_pol_RpoA/D/Rpb3"/>
</dbReference>
<dbReference type="GO" id="GO:0003677">
    <property type="term" value="F:DNA binding"/>
    <property type="evidence" value="ECO:0007669"/>
    <property type="project" value="UniProtKB-UniRule"/>
</dbReference>
<keyword evidence="5 8" id="KW-0548">Nucleotidyltransferase</keyword>
<dbReference type="Pfam" id="PF01193">
    <property type="entry name" value="RNA_pol_L"/>
    <property type="match status" value="1"/>
</dbReference>
<dbReference type="GO" id="GO:0006351">
    <property type="term" value="P:DNA-templated transcription"/>
    <property type="evidence" value="ECO:0007669"/>
    <property type="project" value="UniProtKB-UniRule"/>
</dbReference>
<gene>
    <name evidence="8 10" type="primary">rpoA</name>
</gene>
<evidence type="ECO:0000256" key="1">
    <source>
        <dbReference type="ARBA" id="ARBA00004026"/>
    </source>
</evidence>
<dbReference type="SUPFAM" id="SSF55257">
    <property type="entry name" value="RBP11-like subunits of RNA polymerase"/>
    <property type="match status" value="1"/>
</dbReference>
<dbReference type="SUPFAM" id="SSF47789">
    <property type="entry name" value="C-terminal domain of RNA polymerase alpha subunit"/>
    <property type="match status" value="1"/>
</dbReference>
<dbReference type="GO" id="GO:0003899">
    <property type="term" value="F:DNA-directed RNA polymerase activity"/>
    <property type="evidence" value="ECO:0007669"/>
    <property type="project" value="UniProtKB-UniRule"/>
</dbReference>
<geneLocation type="chloroplast" evidence="10"/>
<organism evidence="10">
    <name type="scientific">Neocystis brevis</name>
    <dbReference type="NCBI Taxonomy" id="1065496"/>
    <lineage>
        <taxon>Eukaryota</taxon>
        <taxon>Viridiplantae</taxon>
        <taxon>Chlorophyta</taxon>
        <taxon>core chlorophytes</taxon>
        <taxon>Chlorophyceae</taxon>
        <taxon>CS clade</taxon>
        <taxon>Sphaeropleales</taxon>
        <taxon>Radiococcaceae</taxon>
        <taxon>Neocystis</taxon>
    </lineage>
</organism>
<dbReference type="InterPro" id="IPR036643">
    <property type="entry name" value="RNApol_insert_sf"/>
</dbReference>
<dbReference type="InterPro" id="IPR036603">
    <property type="entry name" value="RBP11-like"/>
</dbReference>
<comment type="subunit">
    <text evidence="8">In plastids the minimal PEP RNA polymerase catalytic core is composed of four subunits: alpha, beta, beta', and beta''. When a (nuclear-encoded) sigma factor is associated with the core the holoenzyme is formed, which can initiate transcription.</text>
</comment>
<dbReference type="Gene3D" id="2.170.120.12">
    <property type="entry name" value="DNA-directed RNA polymerase, insert domain"/>
    <property type="match status" value="1"/>
</dbReference>
<reference evidence="10" key="1">
    <citation type="journal article" date="2014" name="BMC Evol. Biol.">
        <title>Chloroplast phylogenomic analysis resolves deep-level relationships within the green algal class Trebouxiophyceae.</title>
        <authorList>
            <person name="Lemieux C."/>
            <person name="Otis C."/>
            <person name="Turmel M."/>
        </authorList>
    </citation>
    <scope>NUCLEOTIDE SEQUENCE</scope>
</reference>
<dbReference type="Gene3D" id="3.30.1360.10">
    <property type="entry name" value="RNA polymerase, RBP11-like subunit"/>
    <property type="match status" value="2"/>
</dbReference>
<evidence type="ECO:0000256" key="4">
    <source>
        <dbReference type="ARBA" id="ARBA00022679"/>
    </source>
</evidence>
<dbReference type="HAMAP" id="MF_00059">
    <property type="entry name" value="RNApol_bact_RpoA"/>
    <property type="match status" value="1"/>
</dbReference>
<comment type="function">
    <text evidence="1 8">DNA-dependent RNA polymerase catalyzes the transcription of DNA into RNA using the four ribonucleoside triphosphates as substrates.</text>
</comment>
<protein>
    <recommendedName>
        <fullName evidence="8">DNA-directed RNA polymerase subunit alpha</fullName>
        <shortName evidence="8">PEP</shortName>
        <ecNumber evidence="8">2.7.7.6</ecNumber>
    </recommendedName>
    <alternativeName>
        <fullName evidence="8">Plastid-encoded RNA polymerase subunit alpha</fullName>
        <shortName evidence="8">RNA polymerase subunit alpha</shortName>
    </alternativeName>
</protein>
<comment type="domain">
    <text evidence="8">The N-terminal domain is essential for RNAP assembly and basal transcription, whereas the C-terminal domain is involved in interaction with transcriptional regulators and with upstream promoter elements.</text>
</comment>
<keyword evidence="10" id="KW-0150">Chloroplast</keyword>
<evidence type="ECO:0000256" key="7">
    <source>
        <dbReference type="ARBA" id="ARBA00048552"/>
    </source>
</evidence>
<comment type="subcellular location">
    <subcellularLocation>
        <location evidence="8">Plastid</location>
        <location evidence="8">Chloroplast</location>
    </subcellularLocation>
</comment>
<dbReference type="InterPro" id="IPR011260">
    <property type="entry name" value="RNAP_asu_C"/>
</dbReference>